<evidence type="ECO:0008006" key="3">
    <source>
        <dbReference type="Google" id="ProtNLM"/>
    </source>
</evidence>
<reference evidence="2" key="1">
    <citation type="journal article" date="2014" name="Front. Microbiol.">
        <title>High frequency of phylogenetically diverse reductive dehalogenase-homologous genes in deep subseafloor sedimentary metagenomes.</title>
        <authorList>
            <person name="Kawai M."/>
            <person name="Futagami T."/>
            <person name="Toyoda A."/>
            <person name="Takaki Y."/>
            <person name="Nishi S."/>
            <person name="Hori S."/>
            <person name="Arai W."/>
            <person name="Tsubouchi T."/>
            <person name="Morono Y."/>
            <person name="Uchiyama I."/>
            <person name="Ito T."/>
            <person name="Fujiyama A."/>
            <person name="Inagaki F."/>
            <person name="Takami H."/>
        </authorList>
    </citation>
    <scope>NUCLEOTIDE SEQUENCE</scope>
    <source>
        <strain evidence="2">Expedition CK06-06</strain>
    </source>
</reference>
<dbReference type="Pfam" id="PF03437">
    <property type="entry name" value="BtpA"/>
    <property type="match status" value="1"/>
</dbReference>
<comment type="similarity">
    <text evidence="1">Belongs to the BtpA family.</text>
</comment>
<protein>
    <recommendedName>
        <fullName evidence="3">Photosystem I assembly BtpA</fullName>
    </recommendedName>
</protein>
<evidence type="ECO:0000313" key="2">
    <source>
        <dbReference type="EMBL" id="GAG26989.1"/>
    </source>
</evidence>
<feature type="non-terminal residue" evidence="2">
    <location>
        <position position="227"/>
    </location>
</feature>
<dbReference type="InterPro" id="IPR005137">
    <property type="entry name" value="BtpA"/>
</dbReference>
<dbReference type="InterPro" id="IPR011060">
    <property type="entry name" value="RibuloseP-bd_barrel"/>
</dbReference>
<gene>
    <name evidence="2" type="ORF">S01H1_50097</name>
</gene>
<organism evidence="2">
    <name type="scientific">marine sediment metagenome</name>
    <dbReference type="NCBI Taxonomy" id="412755"/>
    <lineage>
        <taxon>unclassified sequences</taxon>
        <taxon>metagenomes</taxon>
        <taxon>ecological metagenomes</taxon>
    </lineage>
</organism>
<accession>X0W7U0</accession>
<name>X0W7U0_9ZZZZ</name>
<sequence>MEPFTAEKPLIGMIHLLPLAGSVKYVKGSSSAILDAALRDLYALESGGADAVIVENLGDAPYAVTAPRETITMMSVVVHQLVEKAQVPIGVNVLRNDGLAAMAIAAASGASFVRVNVFCGVAFADQGMIEGQARDLHWLRRDLGTETKIFADVHVKHAAHLTSVEEAAIDAERNGPDALIVSGIATGHRTSPEDLQAVKSVSSLPVFVGSGVRIDNVSTYRDADGFI</sequence>
<dbReference type="CDD" id="cd04722">
    <property type="entry name" value="TIM_phosphate_binding"/>
    <property type="match status" value="1"/>
</dbReference>
<dbReference type="PANTHER" id="PTHR21381">
    <property type="entry name" value="ZGC:162297"/>
    <property type="match status" value="1"/>
</dbReference>
<evidence type="ECO:0000256" key="1">
    <source>
        <dbReference type="ARBA" id="ARBA00006007"/>
    </source>
</evidence>
<dbReference type="AlphaFoldDB" id="X0W7U0"/>
<dbReference type="SUPFAM" id="SSF51366">
    <property type="entry name" value="Ribulose-phoshate binding barrel"/>
    <property type="match status" value="1"/>
</dbReference>
<dbReference type="PIRSF" id="PIRSF005956">
    <property type="entry name" value="BtpA"/>
    <property type="match status" value="1"/>
</dbReference>
<dbReference type="NCBIfam" id="TIGR00259">
    <property type="entry name" value="thylakoid_BtpA"/>
    <property type="match status" value="1"/>
</dbReference>
<dbReference type="EMBL" id="BARS01032263">
    <property type="protein sequence ID" value="GAG26989.1"/>
    <property type="molecule type" value="Genomic_DNA"/>
</dbReference>
<proteinExistence type="inferred from homology"/>
<dbReference type="PANTHER" id="PTHR21381:SF3">
    <property type="entry name" value="SGC REGION PROTEIN SGCQ-RELATED"/>
    <property type="match status" value="1"/>
</dbReference>
<comment type="caution">
    <text evidence="2">The sequence shown here is derived from an EMBL/GenBank/DDBJ whole genome shotgun (WGS) entry which is preliminary data.</text>
</comment>